<dbReference type="PROSITE" id="PS50181">
    <property type="entry name" value="FBOX"/>
    <property type="match status" value="1"/>
</dbReference>
<gene>
    <name evidence="3" type="ORF">BC938DRAFT_479734</name>
</gene>
<dbReference type="Pfam" id="PF12937">
    <property type="entry name" value="F-box-like"/>
    <property type="match status" value="1"/>
</dbReference>
<organism evidence="3 4">
    <name type="scientific">Jimgerdemannia flammicorona</name>
    <dbReference type="NCBI Taxonomy" id="994334"/>
    <lineage>
        <taxon>Eukaryota</taxon>
        <taxon>Fungi</taxon>
        <taxon>Fungi incertae sedis</taxon>
        <taxon>Mucoromycota</taxon>
        <taxon>Mucoromycotina</taxon>
        <taxon>Endogonomycetes</taxon>
        <taxon>Endogonales</taxon>
        <taxon>Endogonaceae</taxon>
        <taxon>Jimgerdemannia</taxon>
    </lineage>
</organism>
<evidence type="ECO:0000256" key="1">
    <source>
        <dbReference type="SAM" id="MobiDB-lite"/>
    </source>
</evidence>
<dbReference type="Proteomes" id="UP000274822">
    <property type="component" value="Unassembled WGS sequence"/>
</dbReference>
<feature type="domain" description="F-box" evidence="2">
    <location>
        <begin position="5"/>
        <end position="55"/>
    </location>
</feature>
<sequence length="246" mass="28147">MNEPSTTILDLPNELMLHIAKHLPSPDLLAFALVCRSWNACTISTIDSTKRWREPDIAIAPLLKDHGSWFDDVLADAIMPHRRRLGQPPKHPRRLNDHKFGPWLRTSPGPSTGGRFLPHQYPLLWTPAPGLSRLHDLQLASSPQHHRELRIWRQDIFHPCHRPNYRILPPNPLSHPQPLVPSCRIPQWRLAHCRLAFRPHPPAPRATEASGYRSTRTQALRRTAPRHRRQMLELGGASAQARRANG</sequence>
<dbReference type="InterPro" id="IPR001810">
    <property type="entry name" value="F-box_dom"/>
</dbReference>
<dbReference type="AlphaFoldDB" id="A0A433QK99"/>
<evidence type="ECO:0000259" key="2">
    <source>
        <dbReference type="PROSITE" id="PS50181"/>
    </source>
</evidence>
<dbReference type="Gene3D" id="1.20.1280.50">
    <property type="match status" value="1"/>
</dbReference>
<name>A0A433QK99_9FUNG</name>
<proteinExistence type="predicted"/>
<keyword evidence="4" id="KW-1185">Reference proteome</keyword>
<accession>A0A433QK99</accession>
<feature type="compositionally biased region" description="Basic residues" evidence="1">
    <location>
        <begin position="83"/>
        <end position="93"/>
    </location>
</feature>
<dbReference type="EMBL" id="RBNJ01004161">
    <property type="protein sequence ID" value="RUS30198.1"/>
    <property type="molecule type" value="Genomic_DNA"/>
</dbReference>
<dbReference type="SUPFAM" id="SSF81383">
    <property type="entry name" value="F-box domain"/>
    <property type="match status" value="1"/>
</dbReference>
<dbReference type="SMART" id="SM00256">
    <property type="entry name" value="FBOX"/>
    <property type="match status" value="1"/>
</dbReference>
<feature type="region of interest" description="Disordered" evidence="1">
    <location>
        <begin position="83"/>
        <end position="102"/>
    </location>
</feature>
<feature type="region of interest" description="Disordered" evidence="1">
    <location>
        <begin position="201"/>
        <end position="246"/>
    </location>
</feature>
<reference evidence="3 4" key="1">
    <citation type="journal article" date="2018" name="New Phytol.">
        <title>Phylogenomics of Endogonaceae and evolution of mycorrhizas within Mucoromycota.</title>
        <authorList>
            <person name="Chang Y."/>
            <person name="Desiro A."/>
            <person name="Na H."/>
            <person name="Sandor L."/>
            <person name="Lipzen A."/>
            <person name="Clum A."/>
            <person name="Barry K."/>
            <person name="Grigoriev I.V."/>
            <person name="Martin F.M."/>
            <person name="Stajich J.E."/>
            <person name="Smith M.E."/>
            <person name="Bonito G."/>
            <person name="Spatafora J.W."/>
        </authorList>
    </citation>
    <scope>NUCLEOTIDE SEQUENCE [LARGE SCALE GENOMIC DNA]</scope>
    <source>
        <strain evidence="3 4">AD002</strain>
    </source>
</reference>
<dbReference type="CDD" id="cd09917">
    <property type="entry name" value="F-box_SF"/>
    <property type="match status" value="1"/>
</dbReference>
<evidence type="ECO:0000313" key="4">
    <source>
        <dbReference type="Proteomes" id="UP000274822"/>
    </source>
</evidence>
<protein>
    <recommendedName>
        <fullName evidence="2">F-box domain-containing protein</fullName>
    </recommendedName>
</protein>
<dbReference type="InterPro" id="IPR036047">
    <property type="entry name" value="F-box-like_dom_sf"/>
</dbReference>
<evidence type="ECO:0000313" key="3">
    <source>
        <dbReference type="EMBL" id="RUS30198.1"/>
    </source>
</evidence>
<comment type="caution">
    <text evidence="3">The sequence shown here is derived from an EMBL/GenBank/DDBJ whole genome shotgun (WGS) entry which is preliminary data.</text>
</comment>